<proteinExistence type="predicted"/>
<dbReference type="InterPro" id="IPR046816">
    <property type="entry name" value="MmeI_Mtase"/>
</dbReference>
<evidence type="ECO:0000259" key="7">
    <source>
        <dbReference type="Pfam" id="PF20473"/>
    </source>
</evidence>
<dbReference type="PRINTS" id="PR00507">
    <property type="entry name" value="N12N6MTFRASE"/>
</dbReference>
<dbReference type="InterPro" id="IPR011639">
    <property type="entry name" value="MethylTrfase_TaqI-like_dom"/>
</dbReference>
<evidence type="ECO:0000256" key="1">
    <source>
        <dbReference type="ARBA" id="ARBA00011900"/>
    </source>
</evidence>
<comment type="catalytic activity">
    <reaction evidence="5">
        <text>a 2'-deoxyadenosine in DNA + S-adenosyl-L-methionine = an N(6)-methyl-2'-deoxyadenosine in DNA + S-adenosyl-L-homocysteine + H(+)</text>
        <dbReference type="Rhea" id="RHEA:15197"/>
        <dbReference type="Rhea" id="RHEA-COMP:12418"/>
        <dbReference type="Rhea" id="RHEA-COMP:12419"/>
        <dbReference type="ChEBI" id="CHEBI:15378"/>
        <dbReference type="ChEBI" id="CHEBI:57856"/>
        <dbReference type="ChEBI" id="CHEBI:59789"/>
        <dbReference type="ChEBI" id="CHEBI:90615"/>
        <dbReference type="ChEBI" id="CHEBI:90616"/>
        <dbReference type="EC" id="2.1.1.72"/>
    </reaction>
</comment>
<dbReference type="Pfam" id="PF07669">
    <property type="entry name" value="Eco57I"/>
    <property type="match status" value="1"/>
</dbReference>
<accession>A0ABS2U694</accession>
<feature type="domain" description="MmeI-like DNA-methyltransferase" evidence="7">
    <location>
        <begin position="356"/>
        <end position="458"/>
    </location>
</feature>
<organism evidence="8 9">
    <name type="scientific">Leptospira ainlahdjerensis</name>
    <dbReference type="NCBI Taxonomy" id="2810033"/>
    <lineage>
        <taxon>Bacteria</taxon>
        <taxon>Pseudomonadati</taxon>
        <taxon>Spirochaetota</taxon>
        <taxon>Spirochaetia</taxon>
        <taxon>Leptospirales</taxon>
        <taxon>Leptospiraceae</taxon>
        <taxon>Leptospira</taxon>
    </lineage>
</organism>
<reference evidence="8 9" key="1">
    <citation type="submission" date="2021-02" db="EMBL/GenBank/DDBJ databases">
        <title>Leptospira ainlahdjerensis sp. nov., Leptospira ainazelensis sp. nov., Leptospira abararensis sp. nov. and Leptospira chreensis sp. nov., four new species isolated from water sources in Algeria.</title>
        <authorList>
            <person name="Amara Korba A."/>
            <person name="Kainiu M."/>
            <person name="Vincent A.T."/>
            <person name="Mariet J.-F."/>
            <person name="Veyrier F.J."/>
            <person name="Goarant C."/>
            <person name="Picardeau M."/>
        </authorList>
    </citation>
    <scope>NUCLEOTIDE SEQUENCE [LARGE SCALE GENOMIC DNA]</scope>
    <source>
        <strain evidence="8 9">201903070</strain>
    </source>
</reference>
<evidence type="ECO:0000256" key="4">
    <source>
        <dbReference type="ARBA" id="ARBA00022691"/>
    </source>
</evidence>
<evidence type="ECO:0000259" key="6">
    <source>
        <dbReference type="Pfam" id="PF07669"/>
    </source>
</evidence>
<keyword evidence="2" id="KW-0489">Methyltransferase</keyword>
<evidence type="ECO:0000256" key="2">
    <source>
        <dbReference type="ARBA" id="ARBA00022603"/>
    </source>
</evidence>
<dbReference type="Gene3D" id="3.40.50.150">
    <property type="entry name" value="Vaccinia Virus protein VP39"/>
    <property type="match status" value="1"/>
</dbReference>
<dbReference type="SUPFAM" id="SSF53335">
    <property type="entry name" value="S-adenosyl-L-methionine-dependent methyltransferases"/>
    <property type="match status" value="1"/>
</dbReference>
<evidence type="ECO:0000313" key="9">
    <source>
        <dbReference type="Proteomes" id="UP000724686"/>
    </source>
</evidence>
<keyword evidence="8" id="KW-0255">Endonuclease</keyword>
<dbReference type="Pfam" id="PF20473">
    <property type="entry name" value="MmeI_Mtase"/>
    <property type="match status" value="1"/>
</dbReference>
<comment type="caution">
    <text evidence="8">The sequence shown here is derived from an EMBL/GenBank/DDBJ whole genome shotgun (WGS) entry which is preliminary data.</text>
</comment>
<dbReference type="GO" id="GO:0004519">
    <property type="term" value="F:endonuclease activity"/>
    <property type="evidence" value="ECO:0007669"/>
    <property type="project" value="UniProtKB-KW"/>
</dbReference>
<evidence type="ECO:0000256" key="3">
    <source>
        <dbReference type="ARBA" id="ARBA00022679"/>
    </source>
</evidence>
<dbReference type="PANTHER" id="PTHR33841:SF1">
    <property type="entry name" value="DNA METHYLTRANSFERASE A"/>
    <property type="match status" value="1"/>
</dbReference>
<feature type="domain" description="Type II methyltransferase M.TaqI-like" evidence="6">
    <location>
        <begin position="709"/>
        <end position="772"/>
    </location>
</feature>
<keyword evidence="8" id="KW-0540">Nuclease</keyword>
<dbReference type="PROSITE" id="PS00092">
    <property type="entry name" value="N6_MTASE"/>
    <property type="match status" value="1"/>
</dbReference>
<dbReference type="PANTHER" id="PTHR33841">
    <property type="entry name" value="DNA METHYLTRANSFERASE YEEA-RELATED"/>
    <property type="match status" value="1"/>
</dbReference>
<dbReference type="EC" id="2.1.1.72" evidence="1"/>
<keyword evidence="3" id="KW-0808">Transferase</keyword>
<dbReference type="InterPro" id="IPR029063">
    <property type="entry name" value="SAM-dependent_MTases_sf"/>
</dbReference>
<evidence type="ECO:0000313" key="8">
    <source>
        <dbReference type="EMBL" id="MBM9575895.1"/>
    </source>
</evidence>
<dbReference type="InterPro" id="IPR050953">
    <property type="entry name" value="N4_N6_ade-DNA_methylase"/>
</dbReference>
<dbReference type="InterPro" id="IPR002052">
    <property type="entry name" value="DNA_methylase_N6_adenine_CS"/>
</dbReference>
<name>A0ABS2U694_9LEPT</name>
<sequence length="1177" mass="136823">MSKIDRLKEIFQKANSLDSVLTLFQELKFPVQKEENSLIVEMDENGFLEVCIFSNRTEIEKLTAQHIYQRIGILAISSDFEEWIFLRKGMEDKIRIQRYKVKRSSILETSNPVALQRISKLTFGDPSKFEDLFDRKDISKKFYQEFNRQKIALGNSIHGITNPEDKKLYAQILLDRLIFLFFLQSKNLLNENPRYFAEKYREYSKKKNAFYETFLKELFFNALCRKERDHSTLEVVGQTIPYLNGGLFLKHELEERYPKIQVANESFAEIFQFFESWNWNVNERSETDEDSIDPYILGYIFENTLVDNKSGGVYYTPASLSQFLSDETIEGHLFQEINRKSTSGPYKNTKEFIEKATEKELLFFYQALSTITVCDPACGSGQFLVQALHSLSSYHSQLAERIRKEDWEELKEFIQRDYSLEKNPIYGIRRHIAAKNLYGVDILPEAAEITKLRLFLAMVEGIGNSSDSLEPLPNIDFHIRSGNSLTGFLFLPEDFFKALSETQSGAKRKKDSAFEGILDFGDAESKMLKKDKLVSRYTNEPNPEKALQLRKEIREIDLELQNILNQRLEQKMSEWKVRPKKKIDFIDEKKDLKAKEILNRFVLKSEDTKPFHYGMEFSTILHPSKPNLPGFDIVLMNPPWEVWKPNSQEFFEELIPQFRALDKNEARKAVSSLFQQKPKIKEEWLRYCAQLTSTAEFFRNSEFFPHRGSGDVNLYKLFLERGWNLLKEGGSLGIVIPAGLYSDLGSKDLRKMLFQEGKIQFLYGFENSKALFDNVHRSFKFLLLSANKQTDSPGLFVPATFMLHTESDLLSVHETNQKRQQNLSNGLASDPSLDQRFLNLPIELITRLSPDSWSLMEFKSDTDIGIVEKMARYPRLAEELEGTWNVKLSREFDMTNDSHLFFTQEDLKKQGAQYDPETMIWKKGKEEWWPLYEGRMVTQYDHRAASYVSGSQRSAVWNYCDYPKLDIINPHYWIVPQEKGKIGYKIYICDVTASSNKRTGLATIVKRNQSSGNSLSIIDCDHPQINLLLTAFINSFSLDFYVRLRIPGNHYNQAVIFDLPTPRFLIEDSIIRKGNRIQASQHYLAFQNKLIQSTAQLICTTPAFDELLQEVFGPQANYKTHGVTDPVQRQILKNQIDAMVAKIYDLEEAELKHILSTFPLVEEEIKEGVLEEWRKLG</sequence>
<keyword evidence="9" id="KW-1185">Reference proteome</keyword>
<keyword evidence="8" id="KW-0378">Hydrolase</keyword>
<dbReference type="EMBL" id="JAFFPU010000006">
    <property type="protein sequence ID" value="MBM9575895.1"/>
    <property type="molecule type" value="Genomic_DNA"/>
</dbReference>
<evidence type="ECO:0000256" key="5">
    <source>
        <dbReference type="ARBA" id="ARBA00047942"/>
    </source>
</evidence>
<gene>
    <name evidence="8" type="ORF">JWG45_01895</name>
</gene>
<dbReference type="RefSeq" id="WP_205278091.1">
    <property type="nucleotide sequence ID" value="NZ_JAFFPU010000006.1"/>
</dbReference>
<keyword evidence="4" id="KW-0949">S-adenosyl-L-methionine</keyword>
<dbReference type="Proteomes" id="UP000724686">
    <property type="component" value="Unassembled WGS sequence"/>
</dbReference>
<protein>
    <recommendedName>
        <fullName evidence="1">site-specific DNA-methyltransferase (adenine-specific)</fullName>
        <ecNumber evidence="1">2.1.1.72</ecNumber>
    </recommendedName>
</protein>